<comment type="pathway">
    <text evidence="1 7 8">Cofactor biosynthesis; NAD(+) biosynthesis; NAD(+) from deamido-NAD(+) (L-Gln route): step 1/1.</text>
</comment>
<sequence length="554" mass="60619">MTSPHTLRIALAQLNPTVGDVAGNLDKARKARDEAARQQADLVVFSELFLAGYPPEDLVRKPAFLDACEDAIVQLATATGDGGPAVIIGAPVREGDNVYNAAVVMDAGEVVARTFKADLPNYDVFDEKRVFDPGPLPGPISLRGVRFGIPVCEDIWSPDVIECLAETGAELLIVPNGSPYNRGKVEQRLNITVARVVESGLPLVYVNQICGQDELVFDGGSFVLNADRKLAAQMPQFTEAVAVTEWRRNDDGWACVSGPQHQLAETDEADYSACMLGLKDYVNKNRFPGVVLGLSGGIDSALVAAMAVDAIGPERVHAIMLPYRYTSGESLADAKAIADLLGLRYDVLPIASAVEGLEESLQPLFANLPRDTTEENLQSRTRGTILMSVSNKFGPMLVTTGNKSEMSVGYATLYGDMNGGFNPIKDLYKTEVFRLSALRNRWKPEGAQGPDGAVMPDGVITKPPSAELREDQTDQDSLPPYEILDAILERLVEREMRVRDIVADGYDEEVVRKVERLLYIAEYKRRQSAPGVKVTRKNFGRDRRYPITNGFRDR</sequence>
<keyword evidence="4 7" id="KW-0547">Nucleotide-binding</keyword>
<dbReference type="InterPro" id="IPR003694">
    <property type="entry name" value="NAD_synthase"/>
</dbReference>
<keyword evidence="5 7" id="KW-0067">ATP-binding</keyword>
<comment type="similarity">
    <text evidence="2 7 8">In the C-terminal section; belongs to the NAD synthetase family.</text>
</comment>
<feature type="binding site" evidence="7">
    <location>
        <position position="400"/>
    </location>
    <ligand>
        <name>ATP</name>
        <dbReference type="ChEBI" id="CHEBI:30616"/>
    </ligand>
</feature>
<keyword evidence="6 7" id="KW-0520">NAD</keyword>
<dbReference type="RefSeq" id="WP_188408915.1">
    <property type="nucleotide sequence ID" value="NZ_BMCP01000001.1"/>
</dbReference>
<dbReference type="PROSITE" id="PS50263">
    <property type="entry name" value="CN_HYDROLASE"/>
    <property type="match status" value="1"/>
</dbReference>
<keyword evidence="3 7" id="KW-0436">Ligase</keyword>
<dbReference type="InterPro" id="IPR036526">
    <property type="entry name" value="C-N_Hydrolase_sf"/>
</dbReference>
<comment type="caution">
    <text evidence="7">Lacks conserved residue(s) required for the propagation of feature annotation.</text>
</comment>
<reference evidence="12" key="2">
    <citation type="submission" date="2020-09" db="EMBL/GenBank/DDBJ databases">
        <authorList>
            <person name="Sun Q."/>
            <person name="Sedlacek I."/>
        </authorList>
    </citation>
    <scope>NUCLEOTIDE SEQUENCE</scope>
    <source>
        <strain evidence="12">CCM 7684</strain>
    </source>
</reference>
<dbReference type="PIRSF" id="PIRSF006630">
    <property type="entry name" value="NADS_GAT"/>
    <property type="match status" value="1"/>
</dbReference>
<dbReference type="NCBIfam" id="TIGR00552">
    <property type="entry name" value="nadE"/>
    <property type="match status" value="1"/>
</dbReference>
<comment type="function">
    <text evidence="7">Catalyzes the ATP-dependent amidation of deamido-NAD to form NAD. Uses L-glutamine as a nitrogen source.</text>
</comment>
<feature type="binding site" evidence="7">
    <location>
        <position position="178"/>
    </location>
    <ligand>
        <name>L-glutamine</name>
        <dbReference type="ChEBI" id="CHEBI:58359"/>
    </ligand>
</feature>
<dbReference type="InterPro" id="IPR003010">
    <property type="entry name" value="C-N_Hydrolase"/>
</dbReference>
<evidence type="ECO:0000256" key="10">
    <source>
        <dbReference type="SAM" id="MobiDB-lite"/>
    </source>
</evidence>
<comment type="caution">
    <text evidence="12">The sequence shown here is derived from an EMBL/GenBank/DDBJ whole genome shotgun (WGS) entry which is preliminary data.</text>
</comment>
<dbReference type="AlphaFoldDB" id="A0A8J2YEM4"/>
<dbReference type="InterPro" id="IPR014729">
    <property type="entry name" value="Rossmann-like_a/b/a_fold"/>
</dbReference>
<feature type="region of interest" description="Disordered" evidence="10">
    <location>
        <begin position="443"/>
        <end position="475"/>
    </location>
</feature>
<dbReference type="UniPathway" id="UPA00253">
    <property type="reaction ID" value="UER00334"/>
</dbReference>
<feature type="binding site" evidence="7">
    <location>
        <position position="524"/>
    </location>
    <ligand>
        <name>deamido-NAD(+)</name>
        <dbReference type="ChEBI" id="CHEBI:58437"/>
        <note>ligand shared between two neighboring subunits</note>
    </ligand>
</feature>
<dbReference type="Pfam" id="PF00795">
    <property type="entry name" value="CN_hydrolase"/>
    <property type="match status" value="1"/>
</dbReference>
<evidence type="ECO:0000256" key="8">
    <source>
        <dbReference type="PIRNR" id="PIRNR006630"/>
    </source>
</evidence>
<protein>
    <recommendedName>
        <fullName evidence="7 8">Glutamine-dependent NAD(+) synthetase</fullName>
        <ecNumber evidence="7 8">6.3.5.1</ecNumber>
    </recommendedName>
    <alternativeName>
        <fullName evidence="7 8">NAD(+) synthase [glutamine-hydrolyzing]</fullName>
    </alternativeName>
</protein>
<feature type="active site" description="Nucleophile; for glutaminase activity" evidence="7">
    <location>
        <position position="152"/>
    </location>
</feature>
<dbReference type="NCBIfam" id="NF010588">
    <property type="entry name" value="PRK13981.1"/>
    <property type="match status" value="1"/>
</dbReference>
<dbReference type="Proteomes" id="UP000602745">
    <property type="component" value="Unassembled WGS sequence"/>
</dbReference>
<comment type="similarity">
    <text evidence="9">Belongs to the NAD synthetase family.</text>
</comment>
<evidence type="ECO:0000256" key="2">
    <source>
        <dbReference type="ARBA" id="ARBA00007145"/>
    </source>
</evidence>
<feature type="binding site" evidence="7">
    <location>
        <position position="122"/>
    </location>
    <ligand>
        <name>L-glutamine</name>
        <dbReference type="ChEBI" id="CHEBI:58359"/>
    </ligand>
</feature>
<dbReference type="GO" id="GO:0005737">
    <property type="term" value="C:cytoplasm"/>
    <property type="evidence" value="ECO:0007669"/>
    <property type="project" value="InterPro"/>
</dbReference>
<feature type="active site" description="For glutaminase activity" evidence="7">
    <location>
        <position position="116"/>
    </location>
</feature>
<feature type="active site" description="Proton acceptor; for glutaminase activity" evidence="7">
    <location>
        <position position="47"/>
    </location>
</feature>
<dbReference type="InterPro" id="IPR014445">
    <property type="entry name" value="Gln-dep_NAD_synthase"/>
</dbReference>
<dbReference type="PANTHER" id="PTHR23090:SF9">
    <property type="entry name" value="GLUTAMINE-DEPENDENT NAD(+) SYNTHETASE"/>
    <property type="match status" value="1"/>
</dbReference>
<comment type="catalytic activity">
    <reaction evidence="7 8">
        <text>deamido-NAD(+) + L-glutamine + ATP + H2O = L-glutamate + AMP + diphosphate + NAD(+) + H(+)</text>
        <dbReference type="Rhea" id="RHEA:24384"/>
        <dbReference type="ChEBI" id="CHEBI:15377"/>
        <dbReference type="ChEBI" id="CHEBI:15378"/>
        <dbReference type="ChEBI" id="CHEBI:29985"/>
        <dbReference type="ChEBI" id="CHEBI:30616"/>
        <dbReference type="ChEBI" id="CHEBI:33019"/>
        <dbReference type="ChEBI" id="CHEBI:57540"/>
        <dbReference type="ChEBI" id="CHEBI:58359"/>
        <dbReference type="ChEBI" id="CHEBI:58437"/>
        <dbReference type="ChEBI" id="CHEBI:456215"/>
        <dbReference type="EC" id="6.3.5.1"/>
    </reaction>
</comment>
<dbReference type="EC" id="6.3.5.1" evidence="7 8"/>
<dbReference type="Pfam" id="PF02540">
    <property type="entry name" value="NAD_synthase"/>
    <property type="match status" value="1"/>
</dbReference>
<feature type="binding site" evidence="7">
    <location>
        <position position="184"/>
    </location>
    <ligand>
        <name>L-glutamine</name>
        <dbReference type="ChEBI" id="CHEBI:58359"/>
    </ligand>
</feature>
<evidence type="ECO:0000256" key="4">
    <source>
        <dbReference type="ARBA" id="ARBA00022741"/>
    </source>
</evidence>
<dbReference type="InterPro" id="IPR022310">
    <property type="entry name" value="NAD/GMP_synthase"/>
</dbReference>
<evidence type="ECO:0000256" key="1">
    <source>
        <dbReference type="ARBA" id="ARBA00005188"/>
    </source>
</evidence>
<evidence type="ECO:0000256" key="7">
    <source>
        <dbReference type="HAMAP-Rule" id="MF_02090"/>
    </source>
</evidence>
<dbReference type="EMBL" id="BMCP01000001">
    <property type="protein sequence ID" value="GGE37558.1"/>
    <property type="molecule type" value="Genomic_DNA"/>
</dbReference>
<feature type="domain" description="CN hydrolase" evidence="11">
    <location>
        <begin position="7"/>
        <end position="248"/>
    </location>
</feature>
<evidence type="ECO:0000313" key="13">
    <source>
        <dbReference type="Proteomes" id="UP000602745"/>
    </source>
</evidence>
<dbReference type="GO" id="GO:0003952">
    <property type="term" value="F:NAD+ synthase (glutamine-hydrolyzing) activity"/>
    <property type="evidence" value="ECO:0007669"/>
    <property type="project" value="UniProtKB-UniRule"/>
</dbReference>
<dbReference type="FunFam" id="3.40.50.620:FF:000106">
    <property type="entry name" value="Glutamine-dependent NAD(+) synthetase"/>
    <property type="match status" value="1"/>
</dbReference>
<dbReference type="HAMAP" id="MF_02090">
    <property type="entry name" value="NadE_glutamine_dep"/>
    <property type="match status" value="1"/>
</dbReference>
<dbReference type="GO" id="GO:0009435">
    <property type="term" value="P:NAD+ biosynthetic process"/>
    <property type="evidence" value="ECO:0007669"/>
    <property type="project" value="UniProtKB-UniRule"/>
</dbReference>
<dbReference type="PANTHER" id="PTHR23090">
    <property type="entry name" value="NH 3 /GLUTAMINE-DEPENDENT NAD + SYNTHETASE"/>
    <property type="match status" value="1"/>
</dbReference>
<dbReference type="Gene3D" id="3.40.50.620">
    <property type="entry name" value="HUPs"/>
    <property type="match status" value="1"/>
</dbReference>
<evidence type="ECO:0000256" key="3">
    <source>
        <dbReference type="ARBA" id="ARBA00022598"/>
    </source>
</evidence>
<evidence type="ECO:0000256" key="9">
    <source>
        <dbReference type="RuleBase" id="RU003811"/>
    </source>
</evidence>
<organism evidence="12 13">
    <name type="scientific">Agaricicola taiwanensis</name>
    <dbReference type="NCBI Taxonomy" id="591372"/>
    <lineage>
        <taxon>Bacteria</taxon>
        <taxon>Pseudomonadati</taxon>
        <taxon>Pseudomonadota</taxon>
        <taxon>Alphaproteobacteria</taxon>
        <taxon>Rhodobacterales</taxon>
        <taxon>Paracoccaceae</taxon>
        <taxon>Agaricicola</taxon>
    </lineage>
</organism>
<evidence type="ECO:0000313" key="12">
    <source>
        <dbReference type="EMBL" id="GGE37558.1"/>
    </source>
</evidence>
<dbReference type="SUPFAM" id="SSF56317">
    <property type="entry name" value="Carbon-nitrogen hydrolase"/>
    <property type="match status" value="1"/>
</dbReference>
<proteinExistence type="inferred from homology"/>
<feature type="binding site" evidence="7">
    <location>
        <position position="376"/>
    </location>
    <ligand>
        <name>deamido-NAD(+)</name>
        <dbReference type="ChEBI" id="CHEBI:58437"/>
        <note>ligand shared between two neighboring subunits</note>
    </ligand>
</feature>
<dbReference type="GO" id="GO:0008795">
    <property type="term" value="F:NAD+ synthase activity"/>
    <property type="evidence" value="ECO:0007669"/>
    <property type="project" value="UniProtKB-UniRule"/>
</dbReference>
<feature type="binding site" evidence="7">
    <location>
        <position position="405"/>
    </location>
    <ligand>
        <name>deamido-NAD(+)</name>
        <dbReference type="ChEBI" id="CHEBI:58437"/>
        <note>ligand shared between two neighboring subunits</note>
    </ligand>
</feature>
<dbReference type="CDD" id="cd07570">
    <property type="entry name" value="GAT_Gln-NAD-synth"/>
    <property type="match status" value="1"/>
</dbReference>
<dbReference type="GO" id="GO:0005524">
    <property type="term" value="F:ATP binding"/>
    <property type="evidence" value="ECO:0007669"/>
    <property type="project" value="UniProtKB-UniRule"/>
</dbReference>
<reference evidence="12" key="1">
    <citation type="journal article" date="2014" name="Int. J. Syst. Evol. Microbiol.">
        <title>Complete genome sequence of Corynebacterium casei LMG S-19264T (=DSM 44701T), isolated from a smear-ripened cheese.</title>
        <authorList>
            <consortium name="US DOE Joint Genome Institute (JGI-PGF)"/>
            <person name="Walter F."/>
            <person name="Albersmeier A."/>
            <person name="Kalinowski J."/>
            <person name="Ruckert C."/>
        </authorList>
    </citation>
    <scope>NUCLEOTIDE SEQUENCE</scope>
    <source>
        <strain evidence="12">CCM 7684</strain>
    </source>
</reference>
<evidence type="ECO:0000256" key="6">
    <source>
        <dbReference type="ARBA" id="ARBA00023027"/>
    </source>
</evidence>
<dbReference type="Gene3D" id="3.60.110.10">
    <property type="entry name" value="Carbon-nitrogen hydrolase"/>
    <property type="match status" value="1"/>
</dbReference>
<evidence type="ECO:0000256" key="5">
    <source>
        <dbReference type="ARBA" id="ARBA00022840"/>
    </source>
</evidence>
<dbReference type="GO" id="GO:0004359">
    <property type="term" value="F:glutaminase activity"/>
    <property type="evidence" value="ECO:0007669"/>
    <property type="project" value="InterPro"/>
</dbReference>
<keyword evidence="13" id="KW-1185">Reference proteome</keyword>
<gene>
    <name evidence="7 12" type="primary">nadE</name>
    <name evidence="12" type="ORF">GCM10007276_13720</name>
</gene>
<feature type="binding site" evidence="7">
    <location>
        <begin position="293"/>
        <end position="300"/>
    </location>
    <ligand>
        <name>ATP</name>
        <dbReference type="ChEBI" id="CHEBI:30616"/>
    </ligand>
</feature>
<dbReference type="CDD" id="cd00553">
    <property type="entry name" value="NAD_synthase"/>
    <property type="match status" value="1"/>
</dbReference>
<dbReference type="SUPFAM" id="SSF52402">
    <property type="entry name" value="Adenine nucleotide alpha hydrolases-like"/>
    <property type="match status" value="1"/>
</dbReference>
<accession>A0A8J2YEM4</accession>
<evidence type="ECO:0000259" key="11">
    <source>
        <dbReference type="PROSITE" id="PS50263"/>
    </source>
</evidence>
<name>A0A8J2YEM4_9RHOB</name>